<feature type="chain" id="PRO_5031155547" evidence="1">
    <location>
        <begin position="22"/>
        <end position="570"/>
    </location>
</feature>
<evidence type="ECO:0000313" key="2">
    <source>
        <dbReference type="EMBL" id="MBB5059436.1"/>
    </source>
</evidence>
<reference evidence="2 3" key="1">
    <citation type="submission" date="2020-08" db="EMBL/GenBank/DDBJ databases">
        <title>Genomic Encyclopedia of Type Strains, Phase IV (KMG-V): Genome sequencing to study the core and pangenomes of soil and plant-associated prokaryotes.</title>
        <authorList>
            <person name="Whitman W."/>
        </authorList>
    </citation>
    <scope>NUCLEOTIDE SEQUENCE [LARGE SCALE GENOMIC DNA]</scope>
    <source>
        <strain evidence="2 3">M8UP14</strain>
    </source>
</reference>
<organism evidence="2 3">
    <name type="scientific">Granulicella aggregans</name>
    <dbReference type="NCBI Taxonomy" id="474949"/>
    <lineage>
        <taxon>Bacteria</taxon>
        <taxon>Pseudomonadati</taxon>
        <taxon>Acidobacteriota</taxon>
        <taxon>Terriglobia</taxon>
        <taxon>Terriglobales</taxon>
        <taxon>Acidobacteriaceae</taxon>
        <taxon>Granulicella</taxon>
    </lineage>
</organism>
<dbReference type="SUPFAM" id="SSF48695">
    <property type="entry name" value="Multiheme cytochromes"/>
    <property type="match status" value="1"/>
</dbReference>
<accession>A0A7W7ZGL9</accession>
<gene>
    <name evidence="2" type="ORF">HDF16_004162</name>
</gene>
<dbReference type="RefSeq" id="WP_184220976.1">
    <property type="nucleotide sequence ID" value="NZ_JACHIP010000006.1"/>
</dbReference>
<proteinExistence type="predicted"/>
<sequence>MRIVASALVSVSMAFFGPLLMQDQVPAPATPSISSQVAAHQETPTQERPRVAYKKGVPTAFRTSDRCIACHVGMTTSAGEKYSIGFDWRASLMANSSRDPYWQGSIRRETIDHPEAKQHIENECSFCHMVGVRLQDRDAKRDTDVFARFPFQSINDKTKPLQRLAQDGVTCSVCHQIESKGLGTDATFNGNVVVSEAVREDERPEYGPYDPDHGHQTLMHSSTAGYLPVHSDHIRDSALCGSCHTLYTNPIVASGEKLPRFPEQMPYQEWQHSDFEKKQTCQQCHMPEVKGQTPVTALYGPLREGARRHVFVGANFVIAGMLSDHREDLAVEALPEELTAAKERTKEFLQTQSAKVTIQSVDSKSGTIAIEVLAQNLSGHKLPTAFPSRRAWLHLLVKDESGRVIFESGKLRDDGSIVGNANDEDATTFEPHYREITRPDQVEIYEPILADAQGKVTTGILSAARYAKDNRLLPAGFDKATASEDIKVVGEALGDPGFTERGSRVRYVVPTGGGTGRLTILAELWYQPIGYRWAHNLASYQASEPQRMVKYFEAAAQTSAIVLAKAEVTR</sequence>
<dbReference type="Gene3D" id="1.10.1130.10">
    <property type="entry name" value="Flavocytochrome C3, Chain A"/>
    <property type="match status" value="1"/>
</dbReference>
<dbReference type="AlphaFoldDB" id="A0A7W7ZGL9"/>
<dbReference type="Proteomes" id="UP000540989">
    <property type="component" value="Unassembled WGS sequence"/>
</dbReference>
<protein>
    <submittedName>
        <fullName evidence="2">Mono/diheme cytochrome c family protein</fullName>
    </submittedName>
</protein>
<keyword evidence="3" id="KW-1185">Reference proteome</keyword>
<dbReference type="EMBL" id="JACHIP010000006">
    <property type="protein sequence ID" value="MBB5059436.1"/>
    <property type="molecule type" value="Genomic_DNA"/>
</dbReference>
<evidence type="ECO:0000313" key="3">
    <source>
        <dbReference type="Proteomes" id="UP000540989"/>
    </source>
</evidence>
<evidence type="ECO:0000256" key="1">
    <source>
        <dbReference type="SAM" id="SignalP"/>
    </source>
</evidence>
<dbReference type="InterPro" id="IPR036280">
    <property type="entry name" value="Multihaem_cyt_sf"/>
</dbReference>
<keyword evidence="1" id="KW-0732">Signal</keyword>
<comment type="caution">
    <text evidence="2">The sequence shown here is derived from an EMBL/GenBank/DDBJ whole genome shotgun (WGS) entry which is preliminary data.</text>
</comment>
<name>A0A7W7ZGL9_9BACT</name>
<feature type="signal peptide" evidence="1">
    <location>
        <begin position="1"/>
        <end position="21"/>
    </location>
</feature>